<feature type="transmembrane region" description="Helical" evidence="10">
    <location>
        <begin position="122"/>
        <end position="145"/>
    </location>
</feature>
<dbReference type="InParanoid" id="C1EC22"/>
<evidence type="ECO:0000256" key="7">
    <source>
        <dbReference type="ARBA" id="ARBA00023136"/>
    </source>
</evidence>
<feature type="transmembrane region" description="Helical" evidence="10">
    <location>
        <begin position="184"/>
        <end position="205"/>
    </location>
</feature>
<organism evidence="12 13">
    <name type="scientific">Micromonas commoda (strain RCC299 / NOUM17 / CCMP2709)</name>
    <name type="common">Picoplanktonic green alga</name>
    <dbReference type="NCBI Taxonomy" id="296587"/>
    <lineage>
        <taxon>Eukaryota</taxon>
        <taxon>Viridiplantae</taxon>
        <taxon>Chlorophyta</taxon>
        <taxon>Mamiellophyceae</taxon>
        <taxon>Mamiellales</taxon>
        <taxon>Mamiellaceae</taxon>
        <taxon>Micromonas</taxon>
    </lineage>
</organism>
<evidence type="ECO:0000256" key="2">
    <source>
        <dbReference type="ARBA" id="ARBA00008820"/>
    </source>
</evidence>
<dbReference type="SUPFAM" id="SSF81568">
    <property type="entry name" value="Photosystem I reaction center subunit XI, PsaL"/>
    <property type="match status" value="1"/>
</dbReference>
<sequence>MAAIASINAVARVAAPKVTARRSFLGKGVAGLAPVRPAVRSVVVRAAAEKAQVIKPLNGDPFIGMLETPVTSAPIVANFLSNLPAYRTGVSPLTRGVEVGLAHGFFLTGPFIKLGPLRSTDAAELAGCLSGAGLVLILTACLSIYGATAFQTPDVVGVKTLSGRDIARDPVQSSEGWAKFTSGWLVGGLSGVAWSYFLTQVLPYYS</sequence>
<evidence type="ECO:0000256" key="8">
    <source>
        <dbReference type="ARBA" id="ARBA00032768"/>
    </source>
</evidence>
<dbReference type="Gene3D" id="1.20.1240.10">
    <property type="entry name" value="Photosystem I PsaL, reaction centre subunit XI"/>
    <property type="match status" value="1"/>
</dbReference>
<evidence type="ECO:0000256" key="10">
    <source>
        <dbReference type="SAM" id="Phobius"/>
    </source>
</evidence>
<evidence type="ECO:0000256" key="6">
    <source>
        <dbReference type="ARBA" id="ARBA00022989"/>
    </source>
</evidence>
<dbReference type="GO" id="GO:0009535">
    <property type="term" value="C:chloroplast thylakoid membrane"/>
    <property type="evidence" value="ECO:0007669"/>
    <property type="project" value="TreeGrafter"/>
</dbReference>
<feature type="domain" description="Photosystem I PsaL reaction centre subunit XI" evidence="11">
    <location>
        <begin position="53"/>
        <end position="202"/>
    </location>
</feature>
<dbReference type="PANTHER" id="PTHR34803:SF2">
    <property type="entry name" value="PHOTOSYSTEM I REACTION CENTER SUBUNIT XI, CHLOROPLASTIC"/>
    <property type="match status" value="1"/>
</dbReference>
<keyword evidence="3" id="KW-0602">Photosynthesis</keyword>
<evidence type="ECO:0000313" key="13">
    <source>
        <dbReference type="Proteomes" id="UP000002009"/>
    </source>
</evidence>
<dbReference type="OMA" id="GVAWSYV"/>
<keyword evidence="4 10" id="KW-0812">Transmembrane</keyword>
<evidence type="ECO:0000256" key="9">
    <source>
        <dbReference type="ARBA" id="ARBA00070554"/>
    </source>
</evidence>
<keyword evidence="6 10" id="KW-1133">Transmembrane helix</keyword>
<dbReference type="InterPro" id="IPR003757">
    <property type="entry name" value="PSI_PsaL"/>
</dbReference>
<dbReference type="GO" id="GO:0015979">
    <property type="term" value="P:photosynthesis"/>
    <property type="evidence" value="ECO:0007669"/>
    <property type="project" value="UniProtKB-KW"/>
</dbReference>
<dbReference type="Pfam" id="PF02605">
    <property type="entry name" value="PsaL"/>
    <property type="match status" value="1"/>
</dbReference>
<dbReference type="STRING" id="296587.C1EC22"/>
<evidence type="ECO:0000256" key="3">
    <source>
        <dbReference type="ARBA" id="ARBA00022531"/>
    </source>
</evidence>
<dbReference type="PANTHER" id="PTHR34803">
    <property type="entry name" value="PHOTOSYSTEM I REACTION CENTER SUBUNIT XI, CHLOROPLASTIC"/>
    <property type="match status" value="1"/>
</dbReference>
<dbReference type="FunFam" id="1.20.1240.10:FF:000001">
    <property type="entry name" value="Photosystem I reaction center subunit XI"/>
    <property type="match status" value="1"/>
</dbReference>
<dbReference type="EMBL" id="CP001329">
    <property type="protein sequence ID" value="ACO65512.1"/>
    <property type="molecule type" value="Genomic_DNA"/>
</dbReference>
<comment type="similarity">
    <text evidence="2">Belongs to the PsaL family.</text>
</comment>
<dbReference type="RefSeq" id="XP_002504254.1">
    <property type="nucleotide sequence ID" value="XM_002504208.1"/>
</dbReference>
<dbReference type="OrthoDB" id="35506at2759"/>
<keyword evidence="5" id="KW-0603">Photosystem I</keyword>
<dbReference type="GO" id="GO:0009538">
    <property type="term" value="C:photosystem I reaction center"/>
    <property type="evidence" value="ECO:0007669"/>
    <property type="project" value="InterPro"/>
</dbReference>
<reference evidence="12 13" key="1">
    <citation type="journal article" date="2009" name="Science">
        <title>Green evolution and dynamic adaptations revealed by genomes of the marine picoeukaryotes Micromonas.</title>
        <authorList>
            <person name="Worden A.Z."/>
            <person name="Lee J.H."/>
            <person name="Mock T."/>
            <person name="Rouze P."/>
            <person name="Simmons M.P."/>
            <person name="Aerts A.L."/>
            <person name="Allen A.E."/>
            <person name="Cuvelier M.L."/>
            <person name="Derelle E."/>
            <person name="Everett M.V."/>
            <person name="Foulon E."/>
            <person name="Grimwood J."/>
            <person name="Gundlach H."/>
            <person name="Henrissat B."/>
            <person name="Napoli C."/>
            <person name="McDonald S.M."/>
            <person name="Parker M.S."/>
            <person name="Rombauts S."/>
            <person name="Salamov A."/>
            <person name="Von Dassow P."/>
            <person name="Badger J.H."/>
            <person name="Coutinho P.M."/>
            <person name="Demir E."/>
            <person name="Dubchak I."/>
            <person name="Gentemann C."/>
            <person name="Eikrem W."/>
            <person name="Gready J.E."/>
            <person name="John U."/>
            <person name="Lanier W."/>
            <person name="Lindquist E.A."/>
            <person name="Lucas S."/>
            <person name="Mayer K.F."/>
            <person name="Moreau H."/>
            <person name="Not F."/>
            <person name="Otillar R."/>
            <person name="Panaud O."/>
            <person name="Pangilinan J."/>
            <person name="Paulsen I."/>
            <person name="Piegu B."/>
            <person name="Poliakov A."/>
            <person name="Robbens S."/>
            <person name="Schmutz J."/>
            <person name="Toulza E."/>
            <person name="Wyss T."/>
            <person name="Zelensky A."/>
            <person name="Zhou K."/>
            <person name="Armbrust E.V."/>
            <person name="Bhattacharya D."/>
            <person name="Goodenough U.W."/>
            <person name="Van de Peer Y."/>
            <person name="Grigoriev I.V."/>
        </authorList>
    </citation>
    <scope>NUCLEOTIDE SEQUENCE [LARGE SCALE GENOMIC DNA]</scope>
    <source>
        <strain evidence="13">RCC299 / NOUM17</strain>
    </source>
</reference>
<dbReference type="GeneID" id="8246430"/>
<evidence type="ECO:0000256" key="1">
    <source>
        <dbReference type="ARBA" id="ARBA00004141"/>
    </source>
</evidence>
<dbReference type="FunCoup" id="C1EC22">
    <property type="interactions" value="428"/>
</dbReference>
<name>C1EC22_MICCC</name>
<protein>
    <recommendedName>
        <fullName evidence="9">Photosystem I reaction center subunit XI, chloroplastic</fullName>
    </recommendedName>
    <alternativeName>
        <fullName evidence="8">PSI subunit V</fullName>
    </alternativeName>
</protein>
<keyword evidence="13" id="KW-1185">Reference proteome</keyword>
<accession>C1EC22</accession>
<evidence type="ECO:0000256" key="5">
    <source>
        <dbReference type="ARBA" id="ARBA00022836"/>
    </source>
</evidence>
<dbReference type="InterPro" id="IPR022980">
    <property type="entry name" value="PSI_suXI"/>
</dbReference>
<gene>
    <name evidence="12" type="primary">PSAL</name>
    <name evidence="12" type="ORF">MICPUN_95054</name>
</gene>
<comment type="subcellular location">
    <subcellularLocation>
        <location evidence="1">Membrane</location>
        <topology evidence="1">Multi-pass membrane protein</topology>
    </subcellularLocation>
</comment>
<dbReference type="Proteomes" id="UP000002009">
    <property type="component" value="Chromosome 9"/>
</dbReference>
<dbReference type="InterPro" id="IPR036592">
    <property type="entry name" value="PSI_PsaL_sf"/>
</dbReference>
<evidence type="ECO:0000256" key="4">
    <source>
        <dbReference type="ARBA" id="ARBA00022692"/>
    </source>
</evidence>
<proteinExistence type="inferred from homology"/>
<dbReference type="AlphaFoldDB" id="C1EC22"/>
<evidence type="ECO:0000259" key="11">
    <source>
        <dbReference type="Pfam" id="PF02605"/>
    </source>
</evidence>
<dbReference type="eggNOG" id="ENOG502QVFH">
    <property type="taxonomic scope" value="Eukaryota"/>
</dbReference>
<keyword evidence="7 10" id="KW-0472">Membrane</keyword>
<dbReference type="KEGG" id="mis:MICPUN_95054"/>
<evidence type="ECO:0000313" key="12">
    <source>
        <dbReference type="EMBL" id="ACO65512.1"/>
    </source>
</evidence>